<accession>A0A381RIB3</accession>
<dbReference type="PANTHER" id="PTHR40392:SF1">
    <property type="entry name" value="2-PHOSPHO-L-LACTATE GUANYLYLTRANSFERASE"/>
    <property type="match status" value="1"/>
</dbReference>
<proteinExistence type="predicted"/>
<reference evidence="5" key="1">
    <citation type="submission" date="2018-05" db="EMBL/GenBank/DDBJ databases">
        <authorList>
            <person name="Lanie J.A."/>
            <person name="Ng W.-L."/>
            <person name="Kazmierczak K.M."/>
            <person name="Andrzejewski T.M."/>
            <person name="Davidsen T.M."/>
            <person name="Wayne K.J."/>
            <person name="Tettelin H."/>
            <person name="Glass J.I."/>
            <person name="Rusch D."/>
            <person name="Podicherti R."/>
            <person name="Tsui H.-C.T."/>
            <person name="Winkler M.E."/>
        </authorList>
    </citation>
    <scope>NUCLEOTIDE SEQUENCE</scope>
</reference>
<name>A0A381RIB3_9ZZZZ</name>
<evidence type="ECO:0000313" key="5">
    <source>
        <dbReference type="EMBL" id="SUZ90688.1"/>
    </source>
</evidence>
<keyword evidence="1" id="KW-0808">Transferase</keyword>
<dbReference type="GO" id="GO:0043814">
    <property type="term" value="F:phospholactate guanylyltransferase activity"/>
    <property type="evidence" value="ECO:0007669"/>
    <property type="project" value="InterPro"/>
</dbReference>
<gene>
    <name evidence="5" type="ORF">METZ01_LOCUS43542</name>
</gene>
<dbReference type="NCBIfam" id="TIGR03552">
    <property type="entry name" value="F420_cofC"/>
    <property type="match status" value="1"/>
</dbReference>
<dbReference type="AlphaFoldDB" id="A0A381RIB3"/>
<dbReference type="GO" id="GO:0005525">
    <property type="term" value="F:GTP binding"/>
    <property type="evidence" value="ECO:0007669"/>
    <property type="project" value="UniProtKB-KW"/>
</dbReference>
<keyword evidence="2" id="KW-0548">Nucleotidyltransferase</keyword>
<keyword evidence="4" id="KW-0342">GTP-binding</keyword>
<evidence type="ECO:0000256" key="2">
    <source>
        <dbReference type="ARBA" id="ARBA00022695"/>
    </source>
</evidence>
<evidence type="ECO:0008006" key="6">
    <source>
        <dbReference type="Google" id="ProtNLM"/>
    </source>
</evidence>
<feature type="non-terminal residue" evidence="5">
    <location>
        <position position="1"/>
    </location>
</feature>
<organism evidence="5">
    <name type="scientific">marine metagenome</name>
    <dbReference type="NCBI Taxonomy" id="408172"/>
    <lineage>
        <taxon>unclassified sequences</taxon>
        <taxon>metagenomes</taxon>
        <taxon>ecological metagenomes</taxon>
    </lineage>
</organism>
<sequence>VQTAVLIPLKAFRGAKARLSPVLDAGERADLARRMAETVIAAAAPLPVAVVCDDDQVADWAEGLGATVIRVDGPGLDRAVHAGIAALAVDGFDRVIVAHGDLPRATDLARCADFDGVTLVPDRHGDGTPVAVVPVDVGFRFAYGPGSHARHVAEAQRLGLAWRNLPDPDLGWDVDEPADLEFQTST</sequence>
<dbReference type="EMBL" id="UINC01001915">
    <property type="protein sequence ID" value="SUZ90688.1"/>
    <property type="molecule type" value="Genomic_DNA"/>
</dbReference>
<dbReference type="InterPro" id="IPR029044">
    <property type="entry name" value="Nucleotide-diphossugar_trans"/>
</dbReference>
<protein>
    <recommendedName>
        <fullName evidence="6">2-phospho-L-lactate guanylyltransferase</fullName>
    </recommendedName>
</protein>
<evidence type="ECO:0000256" key="1">
    <source>
        <dbReference type="ARBA" id="ARBA00022679"/>
    </source>
</evidence>
<evidence type="ECO:0000256" key="4">
    <source>
        <dbReference type="ARBA" id="ARBA00023134"/>
    </source>
</evidence>
<dbReference type="Pfam" id="PF01983">
    <property type="entry name" value="CofC"/>
    <property type="match status" value="1"/>
</dbReference>
<dbReference type="SUPFAM" id="SSF53448">
    <property type="entry name" value="Nucleotide-diphospho-sugar transferases"/>
    <property type="match status" value="1"/>
</dbReference>
<dbReference type="InterPro" id="IPR002835">
    <property type="entry name" value="CofC"/>
</dbReference>
<evidence type="ECO:0000256" key="3">
    <source>
        <dbReference type="ARBA" id="ARBA00022741"/>
    </source>
</evidence>
<dbReference type="PANTHER" id="PTHR40392">
    <property type="entry name" value="2-PHOSPHO-L-LACTATE GUANYLYLTRANSFERASE"/>
    <property type="match status" value="1"/>
</dbReference>
<keyword evidence="3" id="KW-0547">Nucleotide-binding</keyword>
<dbReference type="Gene3D" id="3.90.550.10">
    <property type="entry name" value="Spore Coat Polysaccharide Biosynthesis Protein SpsA, Chain A"/>
    <property type="match status" value="1"/>
</dbReference>